<evidence type="ECO:0000256" key="1">
    <source>
        <dbReference type="SAM" id="MobiDB-lite"/>
    </source>
</evidence>
<sequence length="100" mass="11157">MVEERVERWWRKEWRDGGEKEERWWRKGGEMERKGGGKGGEKEGEKRGKGGGKEGGAGGGTKPLNWVVRHMAPPRPVNAQPISSLQLVLASDPITAQPIR</sequence>
<dbReference type="Proteomes" id="UP001292094">
    <property type="component" value="Unassembled WGS sequence"/>
</dbReference>
<protein>
    <submittedName>
        <fullName evidence="2">Uncharacterized protein</fullName>
    </submittedName>
</protein>
<feature type="compositionally biased region" description="Basic and acidic residues" evidence="1">
    <location>
        <begin position="1"/>
        <end position="52"/>
    </location>
</feature>
<gene>
    <name evidence="2" type="ORF">Pmani_031480</name>
</gene>
<proteinExistence type="predicted"/>
<evidence type="ECO:0000313" key="2">
    <source>
        <dbReference type="EMBL" id="KAK4295990.1"/>
    </source>
</evidence>
<name>A0AAE1NVT5_9EUCA</name>
<feature type="region of interest" description="Disordered" evidence="1">
    <location>
        <begin position="1"/>
        <end position="66"/>
    </location>
</feature>
<comment type="caution">
    <text evidence="2">The sequence shown here is derived from an EMBL/GenBank/DDBJ whole genome shotgun (WGS) entry which is preliminary data.</text>
</comment>
<evidence type="ECO:0000313" key="3">
    <source>
        <dbReference type="Proteomes" id="UP001292094"/>
    </source>
</evidence>
<dbReference type="EMBL" id="JAWZYT010003954">
    <property type="protein sequence ID" value="KAK4295990.1"/>
    <property type="molecule type" value="Genomic_DNA"/>
</dbReference>
<dbReference type="AlphaFoldDB" id="A0AAE1NVT5"/>
<keyword evidence="3" id="KW-1185">Reference proteome</keyword>
<accession>A0AAE1NVT5</accession>
<reference evidence="2" key="1">
    <citation type="submission" date="2023-11" db="EMBL/GenBank/DDBJ databases">
        <title>Genome assemblies of two species of porcelain crab, Petrolisthes cinctipes and Petrolisthes manimaculis (Anomura: Porcellanidae).</title>
        <authorList>
            <person name="Angst P."/>
        </authorList>
    </citation>
    <scope>NUCLEOTIDE SEQUENCE</scope>
    <source>
        <strain evidence="2">PB745_02</strain>
        <tissue evidence="2">Gill</tissue>
    </source>
</reference>
<organism evidence="2 3">
    <name type="scientific">Petrolisthes manimaculis</name>
    <dbReference type="NCBI Taxonomy" id="1843537"/>
    <lineage>
        <taxon>Eukaryota</taxon>
        <taxon>Metazoa</taxon>
        <taxon>Ecdysozoa</taxon>
        <taxon>Arthropoda</taxon>
        <taxon>Crustacea</taxon>
        <taxon>Multicrustacea</taxon>
        <taxon>Malacostraca</taxon>
        <taxon>Eumalacostraca</taxon>
        <taxon>Eucarida</taxon>
        <taxon>Decapoda</taxon>
        <taxon>Pleocyemata</taxon>
        <taxon>Anomura</taxon>
        <taxon>Galatheoidea</taxon>
        <taxon>Porcellanidae</taxon>
        <taxon>Petrolisthes</taxon>
    </lineage>
</organism>